<dbReference type="GO" id="GO:0031262">
    <property type="term" value="C:Ndc80 complex"/>
    <property type="evidence" value="ECO:0007669"/>
    <property type="project" value="InterPro"/>
</dbReference>
<evidence type="ECO:0000259" key="15">
    <source>
        <dbReference type="Pfam" id="PF18595"/>
    </source>
</evidence>
<dbReference type="Pfam" id="PF18595">
    <property type="entry name" value="Nuf2_DHR10-like"/>
    <property type="match status" value="1"/>
</dbReference>
<dbReference type="Pfam" id="PF03800">
    <property type="entry name" value="Nuf2"/>
    <property type="match status" value="1"/>
</dbReference>
<dbReference type="RefSeq" id="XP_005535125.1">
    <property type="nucleotide sequence ID" value="XM_005535068.1"/>
</dbReference>
<dbReference type="SUPFAM" id="SSF90257">
    <property type="entry name" value="Myosin rod fragments"/>
    <property type="match status" value="1"/>
</dbReference>
<evidence type="ECO:0000256" key="6">
    <source>
        <dbReference type="ARBA" id="ARBA00022776"/>
    </source>
</evidence>
<protein>
    <submittedName>
        <fullName evidence="16">Similar to spindle pole body associated protein</fullName>
    </submittedName>
</protein>
<evidence type="ECO:0000256" key="12">
    <source>
        <dbReference type="SAM" id="Coils"/>
    </source>
</evidence>
<evidence type="ECO:0000256" key="7">
    <source>
        <dbReference type="ARBA" id="ARBA00022838"/>
    </source>
</evidence>
<keyword evidence="6" id="KW-0498">Mitosis</keyword>
<dbReference type="GO" id="GO:0007052">
    <property type="term" value="P:mitotic spindle organization"/>
    <property type="evidence" value="ECO:0007669"/>
    <property type="project" value="TreeGrafter"/>
</dbReference>
<dbReference type="GO" id="GO:0044877">
    <property type="term" value="F:protein-containing complex binding"/>
    <property type="evidence" value="ECO:0007669"/>
    <property type="project" value="TreeGrafter"/>
</dbReference>
<evidence type="ECO:0000256" key="9">
    <source>
        <dbReference type="ARBA" id="ARBA00023242"/>
    </source>
</evidence>
<dbReference type="EMBL" id="AP006484">
    <property type="protein sequence ID" value="BAM78839.1"/>
    <property type="molecule type" value="Genomic_DNA"/>
</dbReference>
<dbReference type="PANTHER" id="PTHR21650:SF2">
    <property type="entry name" value="KINETOCHORE PROTEIN NUF2"/>
    <property type="match status" value="1"/>
</dbReference>
<dbReference type="GeneID" id="16992224"/>
<evidence type="ECO:0000256" key="11">
    <source>
        <dbReference type="ARBA" id="ARBA00023328"/>
    </source>
</evidence>
<evidence type="ECO:0000256" key="10">
    <source>
        <dbReference type="ARBA" id="ARBA00023306"/>
    </source>
</evidence>
<proteinExistence type="inferred from homology"/>
<feature type="domain" description="Nuf2 DHR10-like" evidence="15">
    <location>
        <begin position="305"/>
        <end position="420"/>
    </location>
</feature>
<dbReference type="PANTHER" id="PTHR21650">
    <property type="entry name" value="MEMBRALIN/KINETOCHORE PROTEIN NUF2"/>
    <property type="match status" value="1"/>
</dbReference>
<dbReference type="Gene3D" id="1.10.418.60">
    <property type="entry name" value="Ncd80 complex, Nuf2 subunit"/>
    <property type="match status" value="1"/>
</dbReference>
<dbReference type="GO" id="GO:0045132">
    <property type="term" value="P:meiotic chromosome segregation"/>
    <property type="evidence" value="ECO:0007669"/>
    <property type="project" value="TreeGrafter"/>
</dbReference>
<reference evidence="16 17" key="2">
    <citation type="journal article" date="2007" name="BMC Biol.">
        <title>A 100%-complete sequence reveals unusually simple genomic features in the hot-spring red alga Cyanidioschyzon merolae.</title>
        <authorList>
            <person name="Nozaki H."/>
            <person name="Takano H."/>
            <person name="Misumi O."/>
            <person name="Terasawa K."/>
            <person name="Matsuzaki M."/>
            <person name="Maruyama S."/>
            <person name="Nishida K."/>
            <person name="Yagisawa F."/>
            <person name="Yoshida Y."/>
            <person name="Fujiwara T."/>
            <person name="Takio S."/>
            <person name="Tamura K."/>
            <person name="Chung S.J."/>
            <person name="Nakamura S."/>
            <person name="Kuroiwa H."/>
            <person name="Tanaka K."/>
            <person name="Sato N."/>
            <person name="Kuroiwa T."/>
        </authorList>
    </citation>
    <scope>NUCLEOTIDE SEQUENCE [LARGE SCALE GENOMIC DNA]</scope>
    <source>
        <strain evidence="16 17">10D</strain>
    </source>
</reference>
<dbReference type="eggNOG" id="KOG4438">
    <property type="taxonomic scope" value="Eukaryota"/>
</dbReference>
<accession>M1V6E2</accession>
<evidence type="ECO:0000256" key="3">
    <source>
        <dbReference type="ARBA" id="ARBA00005498"/>
    </source>
</evidence>
<evidence type="ECO:0000256" key="5">
    <source>
        <dbReference type="ARBA" id="ARBA00022618"/>
    </source>
</evidence>
<evidence type="ECO:0000259" key="14">
    <source>
        <dbReference type="Pfam" id="PF03800"/>
    </source>
</evidence>
<dbReference type="InterPro" id="IPR038275">
    <property type="entry name" value="Nuf2_N_sf"/>
</dbReference>
<keyword evidence="5" id="KW-0132">Cell division</keyword>
<keyword evidence="9" id="KW-0539">Nucleus</keyword>
<evidence type="ECO:0000313" key="16">
    <source>
        <dbReference type="EMBL" id="BAM78839.1"/>
    </source>
</evidence>
<keyword evidence="17" id="KW-1185">Reference proteome</keyword>
<dbReference type="STRING" id="280699.M1V6E2"/>
<keyword evidence="10" id="KW-0131">Cell cycle</keyword>
<feature type="region of interest" description="Disordered" evidence="13">
    <location>
        <begin position="1"/>
        <end position="54"/>
    </location>
</feature>
<reference evidence="16 17" key="1">
    <citation type="journal article" date="2004" name="Nature">
        <title>Genome sequence of the ultrasmall unicellular red alga Cyanidioschyzon merolae 10D.</title>
        <authorList>
            <person name="Matsuzaki M."/>
            <person name="Misumi O."/>
            <person name="Shin-i T."/>
            <person name="Maruyama S."/>
            <person name="Takahara M."/>
            <person name="Miyagishima S."/>
            <person name="Mori T."/>
            <person name="Nishida K."/>
            <person name="Yagisawa F."/>
            <person name="Nishida K."/>
            <person name="Yoshida Y."/>
            <person name="Nishimura Y."/>
            <person name="Nakao S."/>
            <person name="Kobayashi T."/>
            <person name="Momoyama Y."/>
            <person name="Higashiyama T."/>
            <person name="Minoda A."/>
            <person name="Sano M."/>
            <person name="Nomoto H."/>
            <person name="Oishi K."/>
            <person name="Hayashi H."/>
            <person name="Ohta F."/>
            <person name="Nishizaka S."/>
            <person name="Haga S."/>
            <person name="Miura S."/>
            <person name="Morishita T."/>
            <person name="Kabeya Y."/>
            <person name="Terasawa K."/>
            <person name="Suzuki Y."/>
            <person name="Ishii Y."/>
            <person name="Asakawa S."/>
            <person name="Takano H."/>
            <person name="Ohta N."/>
            <person name="Kuroiwa H."/>
            <person name="Tanaka K."/>
            <person name="Shimizu N."/>
            <person name="Sugano S."/>
            <person name="Sato N."/>
            <person name="Nozaki H."/>
            <person name="Ogasawara N."/>
            <person name="Kohara Y."/>
            <person name="Kuroiwa T."/>
        </authorList>
    </citation>
    <scope>NUCLEOTIDE SEQUENCE [LARGE SCALE GENOMIC DNA]</scope>
    <source>
        <strain evidence="16 17">10D</strain>
    </source>
</reference>
<keyword evidence="4" id="KW-0158">Chromosome</keyword>
<keyword evidence="11" id="KW-0137">Centromere</keyword>
<feature type="coiled-coil region" evidence="12">
    <location>
        <begin position="191"/>
        <end position="435"/>
    </location>
</feature>
<sequence length="500" mass="57928">MLAAPPSTQRAGNMRSIYATPRPTAAGGHGSAPADSTGKRSRARTPASVHSGRQYSFPLLPPSEIMACMQELRIPFSEQQLHQPTPEHVRLMLEQLIELLTPTRREDLANPVPEALEALGFPELHEESAPVVVFHRAAQRLMRASGIHDFSLNDYLKPEYPRLRRILSGVINFAKFREERLVQFQKIAGRSEEALQHQRELEAKCNDLEMRQRKWSDRAAAEQQKVTALESETGELAAEITSLNKQQLQLQAQIKELKTKVNEYADQIANHKFELLQTKQEIAKLQAMIVSSPERVQQQLADMEESLEREKRHVERIEHEHRQVQMELEALQEVFGKLQELLKAFEDADVQVSKCKQSRDLVQKQRSELHENEQNLEALNQEELRLNRQIVAAEERIQRVRSQLQSRLTDTEQEYASFQEELEAAVRERHEADQVAQRNQLLVQQIHEQMQDLKRGHQERMCLLREQYTELEQAVQTYHQRLFEVMQKWPKACDRAGLDP</sequence>
<dbReference type="Proteomes" id="UP000007014">
    <property type="component" value="Chromosome 2"/>
</dbReference>
<dbReference type="OrthoDB" id="8194677at2759"/>
<dbReference type="InterPro" id="IPR005549">
    <property type="entry name" value="Kinetochore_Nuf2_N"/>
</dbReference>
<gene>
    <name evidence="16" type="ORF">CYME_CMB012C</name>
</gene>
<comment type="subcellular location">
    <subcellularLocation>
        <location evidence="2">Chromosome</location>
        <location evidence="2">Centromere</location>
        <location evidence="2">Kinetochore</location>
    </subcellularLocation>
    <subcellularLocation>
        <location evidence="1">Nucleus</location>
    </subcellularLocation>
</comment>
<evidence type="ECO:0000256" key="13">
    <source>
        <dbReference type="SAM" id="MobiDB-lite"/>
    </source>
</evidence>
<dbReference type="HOGENOM" id="CLU_025461_1_1_1"/>
<comment type="similarity">
    <text evidence="3">Belongs to the NUF2 family.</text>
</comment>
<evidence type="ECO:0000256" key="4">
    <source>
        <dbReference type="ARBA" id="ARBA00022454"/>
    </source>
</evidence>
<name>M1V6E2_CYAM1</name>
<dbReference type="Gramene" id="CMB012CT">
    <property type="protein sequence ID" value="CMB012CT"/>
    <property type="gene ID" value="CMB012C"/>
</dbReference>
<keyword evidence="7" id="KW-0995">Kinetochore</keyword>
<feature type="compositionally biased region" description="Polar residues" evidence="13">
    <location>
        <begin position="1"/>
        <end position="11"/>
    </location>
</feature>
<dbReference type="AlphaFoldDB" id="M1V6E2"/>
<feature type="domain" description="Kinetochore protein Nuf2 N-terminal" evidence="14">
    <location>
        <begin position="54"/>
        <end position="191"/>
    </location>
</feature>
<dbReference type="GO" id="GO:0051383">
    <property type="term" value="P:kinetochore organization"/>
    <property type="evidence" value="ECO:0007669"/>
    <property type="project" value="TreeGrafter"/>
</dbReference>
<dbReference type="KEGG" id="cme:CYME_CMB012C"/>
<dbReference type="GO" id="GO:0051301">
    <property type="term" value="P:cell division"/>
    <property type="evidence" value="ECO:0007669"/>
    <property type="project" value="UniProtKB-KW"/>
</dbReference>
<dbReference type="InterPro" id="IPR041112">
    <property type="entry name" value="Nuf2_DHR10-like"/>
</dbReference>
<evidence type="ECO:0000256" key="2">
    <source>
        <dbReference type="ARBA" id="ARBA00004629"/>
    </source>
</evidence>
<dbReference type="OMA" id="YLKMEAH"/>
<evidence type="ECO:0000256" key="8">
    <source>
        <dbReference type="ARBA" id="ARBA00023054"/>
    </source>
</evidence>
<organism evidence="16 17">
    <name type="scientific">Cyanidioschyzon merolae (strain NIES-3377 / 10D)</name>
    <name type="common">Unicellular red alga</name>
    <dbReference type="NCBI Taxonomy" id="280699"/>
    <lineage>
        <taxon>Eukaryota</taxon>
        <taxon>Rhodophyta</taxon>
        <taxon>Bangiophyceae</taxon>
        <taxon>Cyanidiales</taxon>
        <taxon>Cyanidiaceae</taxon>
        <taxon>Cyanidioschyzon</taxon>
    </lineage>
</organism>
<dbReference type="GO" id="GO:0005634">
    <property type="term" value="C:nucleus"/>
    <property type="evidence" value="ECO:0007669"/>
    <property type="project" value="UniProtKB-SubCell"/>
</dbReference>
<evidence type="ECO:0000313" key="17">
    <source>
        <dbReference type="Proteomes" id="UP000007014"/>
    </source>
</evidence>
<dbReference type="GO" id="GO:0051315">
    <property type="term" value="P:attachment of mitotic spindle microtubules to kinetochore"/>
    <property type="evidence" value="ECO:0007669"/>
    <property type="project" value="TreeGrafter"/>
</dbReference>
<keyword evidence="8 12" id="KW-0175">Coiled coil</keyword>
<evidence type="ECO:0000256" key="1">
    <source>
        <dbReference type="ARBA" id="ARBA00004123"/>
    </source>
</evidence>